<evidence type="ECO:0000256" key="2">
    <source>
        <dbReference type="ARBA" id="ARBA00022723"/>
    </source>
</evidence>
<dbReference type="EMBL" id="JAMQKB010000019">
    <property type="protein sequence ID" value="MDC3425730.1"/>
    <property type="molecule type" value="Genomic_DNA"/>
</dbReference>
<keyword evidence="2 10" id="KW-0479">Metal-binding</keyword>
<protein>
    <recommendedName>
        <fullName evidence="10">CRISPR-associated endonuclease Cas1</fullName>
        <ecNumber evidence="10">3.1.-.-</ecNumber>
    </recommendedName>
</protein>
<dbReference type="RefSeq" id="WP_272437545.1">
    <property type="nucleotide sequence ID" value="NZ_JAMQKB010000019.1"/>
</dbReference>
<dbReference type="NCBIfam" id="TIGR00287">
    <property type="entry name" value="cas1"/>
    <property type="match status" value="1"/>
</dbReference>
<comment type="subunit">
    <text evidence="9 10">Homodimer, forms a heterotetramer with a Cas2 homodimer.</text>
</comment>
<dbReference type="GO" id="GO:0046872">
    <property type="term" value="F:metal ion binding"/>
    <property type="evidence" value="ECO:0007669"/>
    <property type="project" value="UniProtKB-UniRule"/>
</dbReference>
<accession>A0A9X3WUB7</accession>
<dbReference type="InterPro" id="IPR019855">
    <property type="entry name" value="CRISPR-assoc_Cas1_NMENI"/>
</dbReference>
<keyword evidence="1 10" id="KW-0540">Nuclease</keyword>
<dbReference type="HAMAP" id="MF_01470">
    <property type="entry name" value="Cas1"/>
    <property type="match status" value="1"/>
</dbReference>
<evidence type="ECO:0000256" key="8">
    <source>
        <dbReference type="ARBA" id="ARBA00023211"/>
    </source>
</evidence>
<feature type="binding site" evidence="10">
    <location>
        <position position="224"/>
    </location>
    <ligand>
        <name>Mn(2+)</name>
        <dbReference type="ChEBI" id="CHEBI:29035"/>
    </ligand>
</feature>
<dbReference type="AlphaFoldDB" id="A0A9X3WUB7"/>
<evidence type="ECO:0000256" key="10">
    <source>
        <dbReference type="HAMAP-Rule" id="MF_01470"/>
    </source>
</evidence>
<dbReference type="InterPro" id="IPR042206">
    <property type="entry name" value="CRISPR-assoc_Cas1_C"/>
</dbReference>
<dbReference type="PANTHER" id="PTHR34353:SF2">
    <property type="entry name" value="CRISPR-ASSOCIATED ENDONUCLEASE CAS1 1"/>
    <property type="match status" value="1"/>
</dbReference>
<name>A0A9X3WUB7_9BACI</name>
<gene>
    <name evidence="10 11" type="primary">cas1</name>
    <name evidence="11" type="ORF">NC797_14580</name>
</gene>
<dbReference type="GO" id="GO:0051607">
    <property type="term" value="P:defense response to virus"/>
    <property type="evidence" value="ECO:0007669"/>
    <property type="project" value="UniProtKB-UniRule"/>
</dbReference>
<keyword evidence="4 10" id="KW-0378">Hydrolase</keyword>
<dbReference type="GO" id="GO:0016787">
    <property type="term" value="F:hydrolase activity"/>
    <property type="evidence" value="ECO:0007669"/>
    <property type="project" value="UniProtKB-KW"/>
</dbReference>
<keyword evidence="8 10" id="KW-0464">Manganese</keyword>
<keyword evidence="12" id="KW-1185">Reference proteome</keyword>
<sequence>MAWVGWRVIHVSNVGLMSVQQDNLRVVQGDLDVKIPLRDIFALIIEDLACKLTSRLMVELSKNNVLVLLCNQQYLPECVIHPVSGHFGQHMQMMKQLNWEEPKKQLLWQFIIKQKVLNQLIVMKQNVVEINRIEKMAEMCSSIEPGDVTNIEGQAARIYFNSFFNEGYTRSNLNYIENAALNYGYAILHSAIARTIVAKGLIPGLGIHHKGVRNPNNLASDIIEPFRPIVDYFVISSPPNGYLTKEYRVKLINLLHTKVLIDNKSQTVIRAIEIFLNSIFEFFDSGKSEKLKLPSIEKIKMYEL</sequence>
<dbReference type="InterPro" id="IPR002729">
    <property type="entry name" value="CRISPR-assoc_Cas1"/>
</dbReference>
<dbReference type="EC" id="3.1.-.-" evidence="10"/>
<feature type="binding site" evidence="10">
    <location>
        <position position="209"/>
    </location>
    <ligand>
        <name>Mn(2+)</name>
        <dbReference type="ChEBI" id="CHEBI:29035"/>
    </ligand>
</feature>
<evidence type="ECO:0000256" key="3">
    <source>
        <dbReference type="ARBA" id="ARBA00022759"/>
    </source>
</evidence>
<dbReference type="InterPro" id="IPR050646">
    <property type="entry name" value="Cas1"/>
</dbReference>
<dbReference type="NCBIfam" id="TIGR03639">
    <property type="entry name" value="cas1_NMENI"/>
    <property type="match status" value="1"/>
</dbReference>
<dbReference type="GO" id="GO:0043571">
    <property type="term" value="P:maintenance of CRISPR repeat elements"/>
    <property type="evidence" value="ECO:0007669"/>
    <property type="project" value="UniProtKB-UniRule"/>
</dbReference>
<evidence type="ECO:0000256" key="9">
    <source>
        <dbReference type="ARBA" id="ARBA00038592"/>
    </source>
</evidence>
<dbReference type="PANTHER" id="PTHR34353">
    <property type="entry name" value="CRISPR-ASSOCIATED ENDONUCLEASE CAS1 1"/>
    <property type="match status" value="1"/>
</dbReference>
<proteinExistence type="inferred from homology"/>
<keyword evidence="6 10" id="KW-0051">Antiviral defense</keyword>
<evidence type="ECO:0000256" key="5">
    <source>
        <dbReference type="ARBA" id="ARBA00022842"/>
    </source>
</evidence>
<keyword evidence="5 10" id="KW-0460">Magnesium</keyword>
<dbReference type="Pfam" id="PF01867">
    <property type="entry name" value="Cas_Cas1"/>
    <property type="match status" value="1"/>
</dbReference>
<comment type="similarity">
    <text evidence="10">Belongs to the CRISPR-associated endonuclease Cas1 family.</text>
</comment>
<evidence type="ECO:0000313" key="11">
    <source>
        <dbReference type="EMBL" id="MDC3425730.1"/>
    </source>
</evidence>
<evidence type="ECO:0000256" key="4">
    <source>
        <dbReference type="ARBA" id="ARBA00022801"/>
    </source>
</evidence>
<comment type="caution">
    <text evidence="11">The sequence shown here is derived from an EMBL/GenBank/DDBJ whole genome shotgun (WGS) entry which is preliminary data.</text>
</comment>
<keyword evidence="7 10" id="KW-0238">DNA-binding</keyword>
<evidence type="ECO:0000256" key="1">
    <source>
        <dbReference type="ARBA" id="ARBA00022722"/>
    </source>
</evidence>
<evidence type="ECO:0000313" key="12">
    <source>
        <dbReference type="Proteomes" id="UP001145050"/>
    </source>
</evidence>
<comment type="function">
    <text evidence="10">CRISPR (clustered regularly interspaced short palindromic repeat), is an adaptive immune system that provides protection against mobile genetic elements (viruses, transposable elements and conjugative plasmids). CRISPR clusters contain spacers, sequences complementary to antecedent mobile elements, and target invading nucleic acids. CRISPR clusters are transcribed and processed into CRISPR RNA (crRNA). Acts as a dsDNA endonuclease. Involved in the integration of spacer DNA into the CRISPR cassette.</text>
</comment>
<feature type="binding site" evidence="10">
    <location>
        <position position="152"/>
    </location>
    <ligand>
        <name>Mn(2+)</name>
        <dbReference type="ChEBI" id="CHEBI:29035"/>
    </ligand>
</feature>
<comment type="cofactor">
    <cofactor evidence="10">
        <name>Mg(2+)</name>
        <dbReference type="ChEBI" id="CHEBI:18420"/>
    </cofactor>
    <cofactor evidence="10">
        <name>Mn(2+)</name>
        <dbReference type="ChEBI" id="CHEBI:29035"/>
    </cofactor>
</comment>
<organism evidence="11 12">
    <name type="scientific">Terrihalobacillus insolitus</name>
    <dbReference type="NCBI Taxonomy" id="2950438"/>
    <lineage>
        <taxon>Bacteria</taxon>
        <taxon>Bacillati</taxon>
        <taxon>Bacillota</taxon>
        <taxon>Bacilli</taxon>
        <taxon>Bacillales</taxon>
        <taxon>Bacillaceae</taxon>
        <taxon>Terrihalobacillus</taxon>
    </lineage>
</organism>
<reference evidence="11" key="1">
    <citation type="submission" date="2022-06" db="EMBL/GenBank/DDBJ databases">
        <title>Aquibacillus sp. a new bacterium isolated from soil saline samples.</title>
        <authorList>
            <person name="Galisteo C."/>
            <person name="De La Haba R."/>
            <person name="Sanchez-Porro C."/>
            <person name="Ventosa A."/>
        </authorList>
    </citation>
    <scope>NUCLEOTIDE SEQUENCE</scope>
    <source>
        <strain evidence="11">3ASR75-11</strain>
    </source>
</reference>
<dbReference type="GO" id="GO:0003677">
    <property type="term" value="F:DNA binding"/>
    <property type="evidence" value="ECO:0007669"/>
    <property type="project" value="UniProtKB-KW"/>
</dbReference>
<dbReference type="Gene3D" id="1.20.120.920">
    <property type="entry name" value="CRISPR-associated endonuclease Cas1, C-terminal domain"/>
    <property type="match status" value="1"/>
</dbReference>
<dbReference type="GO" id="GO:0004520">
    <property type="term" value="F:DNA endonuclease activity"/>
    <property type="evidence" value="ECO:0007669"/>
    <property type="project" value="InterPro"/>
</dbReference>
<keyword evidence="3 10" id="KW-0255">Endonuclease</keyword>
<evidence type="ECO:0000256" key="6">
    <source>
        <dbReference type="ARBA" id="ARBA00023118"/>
    </source>
</evidence>
<dbReference type="Proteomes" id="UP001145050">
    <property type="component" value="Unassembled WGS sequence"/>
</dbReference>
<evidence type="ECO:0000256" key="7">
    <source>
        <dbReference type="ARBA" id="ARBA00023125"/>
    </source>
</evidence>